<dbReference type="Pfam" id="PF02272">
    <property type="entry name" value="DHHA1"/>
    <property type="match status" value="1"/>
</dbReference>
<keyword evidence="5 9" id="KW-0269">Exonuclease</keyword>
<dbReference type="NCBIfam" id="TIGR00644">
    <property type="entry name" value="recJ"/>
    <property type="match status" value="1"/>
</dbReference>
<evidence type="ECO:0000259" key="8">
    <source>
        <dbReference type="Pfam" id="PF17768"/>
    </source>
</evidence>
<dbReference type="InterPro" id="IPR004610">
    <property type="entry name" value="RecJ"/>
</dbReference>
<dbReference type="EMBL" id="MNVB01000035">
    <property type="protein sequence ID" value="OIO17272.1"/>
    <property type="molecule type" value="Genomic_DNA"/>
</dbReference>
<dbReference type="InterPro" id="IPR041122">
    <property type="entry name" value="RecJ_OB"/>
</dbReference>
<evidence type="ECO:0000256" key="5">
    <source>
        <dbReference type="ARBA" id="ARBA00022839"/>
    </source>
</evidence>
<dbReference type="PANTHER" id="PTHR30255">
    <property type="entry name" value="SINGLE-STRANDED-DNA-SPECIFIC EXONUCLEASE RECJ"/>
    <property type="match status" value="1"/>
</dbReference>
<dbReference type="PANTHER" id="PTHR30255:SF2">
    <property type="entry name" value="SINGLE-STRANDED-DNA-SPECIFIC EXONUCLEASE RECJ"/>
    <property type="match status" value="1"/>
</dbReference>
<dbReference type="Pfam" id="PF17768">
    <property type="entry name" value="RecJ_OB"/>
    <property type="match status" value="1"/>
</dbReference>
<sequence>MLKKWIIKEKFSDEFQSEFTEINEVVLQLLYNRGLKNQDDIDQFLGPDYLKDQHDPFLFSQMERAVKRIFEAIQKNEKITIYGDYDADGVTATSLLYKALVRVGEKKLDIYIPDRMKEGYGINSNAVKYIASNNTHLIITVDCGISNKEEIKLAGELGMDVIITDHHQPPSELPESYAIICPTLENEKYPFRNLAGVGVAFKLAQALLRRNISKNNEAFEKWLLDFLTIGTVADCMPLLGENRTLVKWGILVLNKTQRLGLRELIQSASISKSIDTRAIGFQIAPRLNAAGRMGHANTAFELLVTEDEAESLAIAIDLNQKNQNRQKTTDEMMKISLEQIGKPAADDKILFSCYGGWSSGLVGLVAGKLTDKFSRPVIVFGKTGDKYTASGRSIPEFNITQALHECQDYLEEFGGHSQACGLTVISLDNYNKFVEKMRKIASEKLAGVVLAPHIDIEAEIKLSQADWQLVDELNKFEPFGEANQRPIFLSKNLEVVDIATMGVTNKHLRLLLKDENQYFRDSGSRKFVGFNIADEWMNKIKIGRKIDVVYEIGVNEWNGNREIEFKIIDLKE</sequence>
<evidence type="ECO:0000256" key="4">
    <source>
        <dbReference type="ARBA" id="ARBA00022801"/>
    </source>
</evidence>
<evidence type="ECO:0000256" key="3">
    <source>
        <dbReference type="ARBA" id="ARBA00022722"/>
    </source>
</evidence>
<keyword evidence="3" id="KW-0540">Nuclease</keyword>
<comment type="similarity">
    <text evidence="1">Belongs to the RecJ family.</text>
</comment>
<evidence type="ECO:0000259" key="7">
    <source>
        <dbReference type="Pfam" id="PF02272"/>
    </source>
</evidence>
<evidence type="ECO:0000313" key="9">
    <source>
        <dbReference type="EMBL" id="OIO17272.1"/>
    </source>
</evidence>
<keyword evidence="4" id="KW-0378">Hydrolase</keyword>
<feature type="domain" description="RecJ OB" evidence="8">
    <location>
        <begin position="456"/>
        <end position="569"/>
    </location>
</feature>
<dbReference type="Gene3D" id="3.90.1640.30">
    <property type="match status" value="1"/>
</dbReference>
<evidence type="ECO:0000259" key="6">
    <source>
        <dbReference type="Pfam" id="PF01368"/>
    </source>
</evidence>
<evidence type="ECO:0000256" key="1">
    <source>
        <dbReference type="ARBA" id="ARBA00005915"/>
    </source>
</evidence>
<protein>
    <recommendedName>
        <fullName evidence="2">Single-stranded-DNA-specific exonuclease RecJ</fullName>
    </recommendedName>
</protein>
<organism evidence="9 10">
    <name type="scientific">Candidatus Kuenenbacteria bacterium CG1_02_38_13</name>
    <dbReference type="NCBI Taxonomy" id="1805235"/>
    <lineage>
        <taxon>Bacteria</taxon>
        <taxon>Candidatus Kueneniibacteriota</taxon>
    </lineage>
</organism>
<evidence type="ECO:0000313" key="10">
    <source>
        <dbReference type="Proteomes" id="UP000182465"/>
    </source>
</evidence>
<dbReference type="InterPro" id="IPR003156">
    <property type="entry name" value="DHHA1_dom"/>
</dbReference>
<dbReference type="Gene3D" id="2.40.50.460">
    <property type="match status" value="1"/>
</dbReference>
<comment type="caution">
    <text evidence="9">The sequence shown here is derived from an EMBL/GenBank/DDBJ whole genome shotgun (WGS) entry which is preliminary data.</text>
</comment>
<dbReference type="Proteomes" id="UP000182465">
    <property type="component" value="Unassembled WGS sequence"/>
</dbReference>
<dbReference type="GO" id="GO:0006310">
    <property type="term" value="P:DNA recombination"/>
    <property type="evidence" value="ECO:0007669"/>
    <property type="project" value="InterPro"/>
</dbReference>
<proteinExistence type="inferred from homology"/>
<dbReference type="GO" id="GO:0003676">
    <property type="term" value="F:nucleic acid binding"/>
    <property type="evidence" value="ECO:0007669"/>
    <property type="project" value="InterPro"/>
</dbReference>
<gene>
    <name evidence="9" type="ORF">AUJ29_01725</name>
</gene>
<dbReference type="InterPro" id="IPR051673">
    <property type="entry name" value="SSDNA_exonuclease_RecJ"/>
</dbReference>
<reference evidence="9 10" key="1">
    <citation type="journal article" date="2016" name="Environ. Microbiol.">
        <title>Genomic resolution of a cold subsurface aquifer community provides metabolic insights for novel microbes adapted to high CO concentrations.</title>
        <authorList>
            <person name="Probst A.J."/>
            <person name="Castelle C.J."/>
            <person name="Singh A."/>
            <person name="Brown C.T."/>
            <person name="Anantharaman K."/>
            <person name="Sharon I."/>
            <person name="Hug L.A."/>
            <person name="Burstein D."/>
            <person name="Emerson J.B."/>
            <person name="Thomas B.C."/>
            <person name="Banfield J.F."/>
        </authorList>
    </citation>
    <scope>NUCLEOTIDE SEQUENCE [LARGE SCALE GENOMIC DNA]</scope>
    <source>
        <strain evidence="9">CG1_02_38_13</strain>
    </source>
</reference>
<evidence type="ECO:0000256" key="2">
    <source>
        <dbReference type="ARBA" id="ARBA00019841"/>
    </source>
</evidence>
<feature type="domain" description="DDH" evidence="6">
    <location>
        <begin position="78"/>
        <end position="231"/>
    </location>
</feature>
<accession>A0A1J4U003</accession>
<dbReference type="Pfam" id="PF01368">
    <property type="entry name" value="DHH"/>
    <property type="match status" value="1"/>
</dbReference>
<dbReference type="GO" id="GO:0006281">
    <property type="term" value="P:DNA repair"/>
    <property type="evidence" value="ECO:0007669"/>
    <property type="project" value="InterPro"/>
</dbReference>
<dbReference type="InterPro" id="IPR001667">
    <property type="entry name" value="DDH_dom"/>
</dbReference>
<feature type="domain" description="DHHA1" evidence="7">
    <location>
        <begin position="347"/>
        <end position="442"/>
    </location>
</feature>
<name>A0A1J4U003_9BACT</name>
<dbReference type="InterPro" id="IPR038763">
    <property type="entry name" value="DHH_sf"/>
</dbReference>
<dbReference type="SUPFAM" id="SSF64182">
    <property type="entry name" value="DHH phosphoesterases"/>
    <property type="match status" value="1"/>
</dbReference>
<dbReference type="GO" id="GO:0008409">
    <property type="term" value="F:5'-3' exonuclease activity"/>
    <property type="evidence" value="ECO:0007669"/>
    <property type="project" value="InterPro"/>
</dbReference>
<dbReference type="AlphaFoldDB" id="A0A1J4U003"/>